<keyword evidence="2 7" id="KW-0813">Transport</keyword>
<dbReference type="GO" id="GO:0016020">
    <property type="term" value="C:membrane"/>
    <property type="evidence" value="ECO:0007669"/>
    <property type="project" value="UniProtKB-SubCell"/>
</dbReference>
<dbReference type="InterPro" id="IPR002067">
    <property type="entry name" value="MCP"/>
</dbReference>
<feature type="repeat" description="Solcar" evidence="6">
    <location>
        <begin position="16"/>
        <end position="100"/>
    </location>
</feature>
<evidence type="ECO:0000256" key="1">
    <source>
        <dbReference type="ARBA" id="ARBA00004141"/>
    </source>
</evidence>
<proteinExistence type="inferred from homology"/>
<reference evidence="10" key="1">
    <citation type="journal article" date="2015" name="PLoS Genet.">
        <title>Genome Sequence and Transcriptome Analyses of Chrysochromulina tobin: Metabolic Tools for Enhanced Algal Fitness in the Prominent Order Prymnesiales (Haptophyceae).</title>
        <authorList>
            <person name="Hovde B.T."/>
            <person name="Deodato C.R."/>
            <person name="Hunsperger H.M."/>
            <person name="Ryken S.A."/>
            <person name="Yost W."/>
            <person name="Jha R.K."/>
            <person name="Patterson J."/>
            <person name="Monnat R.J. Jr."/>
            <person name="Barlow S.B."/>
            <person name="Starkenburg S.R."/>
            <person name="Cattolico R.A."/>
        </authorList>
    </citation>
    <scope>NUCLEOTIDE SEQUENCE</scope>
    <source>
        <strain evidence="10">CCMP291</strain>
    </source>
</reference>
<comment type="subcellular location">
    <subcellularLocation>
        <location evidence="1">Membrane</location>
        <topology evidence="1">Multi-pass membrane protein</topology>
    </subcellularLocation>
</comment>
<keyword evidence="3 6" id="KW-0812">Transmembrane</keyword>
<keyword evidence="10" id="KW-1185">Reference proteome</keyword>
<dbReference type="InterPro" id="IPR018108">
    <property type="entry name" value="MCP_transmembrane"/>
</dbReference>
<sequence>MLAENGWFGIVAGAPLPAGARLLAGGIAGMCAAVIVYPLEVIKTLRTVYPEQCTGIDETFRCVMKFGGIRSFYAGLTPTLFAMFPYVGFEFMVYETLKKHVMASTGLTQISVVAQLCIGALAGAAGQASAHPLDVVRRRMQMAFLQKKGMVKAKVGDEKKVPITNMIQGLYSIGKYEGLPMLFRGLGPACLEKVPSTAIGYVIYEAMKATLGVA</sequence>
<evidence type="ECO:0000313" key="9">
    <source>
        <dbReference type="EMBL" id="KOO22801.1"/>
    </source>
</evidence>
<protein>
    <submittedName>
        <fullName evidence="9">Mitochondrial substrate carrier family protein b-like protein</fullName>
    </submittedName>
</protein>
<evidence type="ECO:0000256" key="3">
    <source>
        <dbReference type="ARBA" id="ARBA00022692"/>
    </source>
</evidence>
<dbReference type="SUPFAM" id="SSF103506">
    <property type="entry name" value="Mitochondrial carrier"/>
    <property type="match status" value="1"/>
</dbReference>
<comment type="similarity">
    <text evidence="7">Belongs to the mitochondrial carrier (TC 2.A.29) family.</text>
</comment>
<dbReference type="EMBL" id="JWZX01003249">
    <property type="protein sequence ID" value="KOO22801.1"/>
    <property type="molecule type" value="Genomic_DNA"/>
</dbReference>
<evidence type="ECO:0000256" key="5">
    <source>
        <dbReference type="ARBA" id="ARBA00023136"/>
    </source>
</evidence>
<evidence type="ECO:0000256" key="8">
    <source>
        <dbReference type="SAM" id="Phobius"/>
    </source>
</evidence>
<keyword evidence="4" id="KW-0677">Repeat</keyword>
<comment type="caution">
    <text evidence="9">The sequence shown here is derived from an EMBL/GenBank/DDBJ whole genome shotgun (WGS) entry which is preliminary data.</text>
</comment>
<evidence type="ECO:0000256" key="2">
    <source>
        <dbReference type="ARBA" id="ARBA00022448"/>
    </source>
</evidence>
<dbReference type="PROSITE" id="PS50920">
    <property type="entry name" value="SOLCAR"/>
    <property type="match status" value="2"/>
</dbReference>
<gene>
    <name evidence="9" type="ORF">Ctob_000646</name>
</gene>
<feature type="transmembrane region" description="Helical" evidence="8">
    <location>
        <begin position="71"/>
        <end position="89"/>
    </location>
</feature>
<evidence type="ECO:0000256" key="6">
    <source>
        <dbReference type="PROSITE-ProRule" id="PRU00282"/>
    </source>
</evidence>
<keyword evidence="5 6" id="KW-0472">Membrane</keyword>
<feature type="transmembrane region" description="Helical" evidence="8">
    <location>
        <begin position="20"/>
        <end position="39"/>
    </location>
</feature>
<dbReference type="GO" id="GO:0055085">
    <property type="term" value="P:transmembrane transport"/>
    <property type="evidence" value="ECO:0007669"/>
    <property type="project" value="InterPro"/>
</dbReference>
<name>A0A0M0J876_9EUKA</name>
<dbReference type="Proteomes" id="UP000037460">
    <property type="component" value="Unassembled WGS sequence"/>
</dbReference>
<dbReference type="AlphaFoldDB" id="A0A0M0J876"/>
<dbReference type="InterPro" id="IPR023395">
    <property type="entry name" value="MCP_dom_sf"/>
</dbReference>
<dbReference type="Gene3D" id="1.50.40.10">
    <property type="entry name" value="Mitochondrial carrier domain"/>
    <property type="match status" value="1"/>
</dbReference>
<evidence type="ECO:0000256" key="4">
    <source>
        <dbReference type="ARBA" id="ARBA00022737"/>
    </source>
</evidence>
<dbReference type="OrthoDB" id="270584at2759"/>
<keyword evidence="8" id="KW-1133">Transmembrane helix</keyword>
<feature type="repeat" description="Solcar" evidence="6">
    <location>
        <begin position="110"/>
        <end position="210"/>
    </location>
</feature>
<dbReference type="PRINTS" id="PR00926">
    <property type="entry name" value="MITOCARRIER"/>
</dbReference>
<accession>A0A0M0J876</accession>
<organism evidence="9 10">
    <name type="scientific">Chrysochromulina tobinii</name>
    <dbReference type="NCBI Taxonomy" id="1460289"/>
    <lineage>
        <taxon>Eukaryota</taxon>
        <taxon>Haptista</taxon>
        <taxon>Haptophyta</taxon>
        <taxon>Prymnesiophyceae</taxon>
        <taxon>Prymnesiales</taxon>
        <taxon>Chrysochromulinaceae</taxon>
        <taxon>Chrysochromulina</taxon>
    </lineage>
</organism>
<dbReference type="Pfam" id="PF00153">
    <property type="entry name" value="Mito_carr"/>
    <property type="match status" value="2"/>
</dbReference>
<feature type="transmembrane region" description="Helical" evidence="8">
    <location>
        <begin position="109"/>
        <end position="130"/>
    </location>
</feature>
<dbReference type="PANTHER" id="PTHR24089">
    <property type="entry name" value="SOLUTE CARRIER FAMILY 25"/>
    <property type="match status" value="1"/>
</dbReference>
<evidence type="ECO:0000256" key="7">
    <source>
        <dbReference type="RuleBase" id="RU000488"/>
    </source>
</evidence>
<evidence type="ECO:0000313" key="10">
    <source>
        <dbReference type="Proteomes" id="UP000037460"/>
    </source>
</evidence>